<evidence type="ECO:0000256" key="2">
    <source>
        <dbReference type="ARBA" id="ARBA00022840"/>
    </source>
</evidence>
<sequence>MIGPGSLEEAMESAKDYATNRPKSNIEPLCAGEENNSAPLENDDNAEEEYQVSIYLASEQMFNLVEDFTKELTISLTGVDKATGDTRCGDSKDLSEAKNEWAQMSRTVEILAAELAENLRLILEPQRVSKMQYVLCILVISGDYRTGKRLNMRRLIPYIASEYRKDRIWMRRTKKAQREYQVLIAVDDSASMNENGIHQLFMRQVTYESVCIIEDALRRCDAGAVSVCSFGSDVKIINAFSDYMMYGPEFLQKLTFNQSSTDLLLLLNSSRQMLCDVRTQTSEQLLIIISDGRGALAHGVNKILRPYLETFPFPFYVVVKAITQLPSVLAESIRQWFEMTVQNISV</sequence>
<name>A0A0K0DLQ2_ANGCA</name>
<keyword evidence="2" id="KW-0067">ATP-binding</keyword>
<keyword evidence="1" id="KW-0547">Nucleotide-binding</keyword>
<dbReference type="InterPro" id="IPR036465">
    <property type="entry name" value="vWFA_dom_sf"/>
</dbReference>
<protein>
    <submittedName>
        <fullName evidence="5">VWFA domain-containing protein</fullName>
    </submittedName>
</protein>
<dbReference type="GO" id="GO:0000027">
    <property type="term" value="P:ribosomal large subunit assembly"/>
    <property type="evidence" value="ECO:0007669"/>
    <property type="project" value="TreeGrafter"/>
</dbReference>
<evidence type="ECO:0000313" key="5">
    <source>
        <dbReference type="WBParaSite" id="ACAC_0001254801-mRNA-1"/>
    </source>
</evidence>
<evidence type="ECO:0000313" key="4">
    <source>
        <dbReference type="Proteomes" id="UP000035642"/>
    </source>
</evidence>
<dbReference type="STRING" id="6313.A0A0K0DLQ2"/>
<dbReference type="GO" id="GO:0000055">
    <property type="term" value="P:ribosomal large subunit export from nucleus"/>
    <property type="evidence" value="ECO:0007669"/>
    <property type="project" value="TreeGrafter"/>
</dbReference>
<feature type="region of interest" description="Disordered" evidence="3">
    <location>
        <begin position="1"/>
        <end position="44"/>
    </location>
</feature>
<evidence type="ECO:0000256" key="3">
    <source>
        <dbReference type="SAM" id="MobiDB-lite"/>
    </source>
</evidence>
<reference evidence="4" key="1">
    <citation type="submission" date="2012-09" db="EMBL/GenBank/DDBJ databases">
        <authorList>
            <person name="Martin A.A."/>
        </authorList>
    </citation>
    <scope>NUCLEOTIDE SEQUENCE</scope>
</reference>
<reference evidence="5" key="2">
    <citation type="submission" date="2017-02" db="UniProtKB">
        <authorList>
            <consortium name="WormBaseParasite"/>
        </authorList>
    </citation>
    <scope>IDENTIFICATION</scope>
</reference>
<evidence type="ECO:0000256" key="1">
    <source>
        <dbReference type="ARBA" id="ARBA00022741"/>
    </source>
</evidence>
<accession>A0A0K0DLQ2</accession>
<dbReference type="GO" id="GO:0030687">
    <property type="term" value="C:preribosome, large subunit precursor"/>
    <property type="evidence" value="ECO:0007669"/>
    <property type="project" value="TreeGrafter"/>
</dbReference>
<proteinExistence type="predicted"/>
<organism evidence="4 5">
    <name type="scientific">Angiostrongylus cantonensis</name>
    <name type="common">Rat lungworm</name>
    <dbReference type="NCBI Taxonomy" id="6313"/>
    <lineage>
        <taxon>Eukaryota</taxon>
        <taxon>Metazoa</taxon>
        <taxon>Ecdysozoa</taxon>
        <taxon>Nematoda</taxon>
        <taxon>Chromadorea</taxon>
        <taxon>Rhabditida</taxon>
        <taxon>Rhabditina</taxon>
        <taxon>Rhabditomorpha</taxon>
        <taxon>Strongyloidea</taxon>
        <taxon>Metastrongylidae</taxon>
        <taxon>Angiostrongylus</taxon>
    </lineage>
</organism>
<dbReference type="AlphaFoldDB" id="A0A0K0DLQ2"/>
<dbReference type="GO" id="GO:0005524">
    <property type="term" value="F:ATP binding"/>
    <property type="evidence" value="ECO:0007669"/>
    <property type="project" value="UniProtKB-KW"/>
</dbReference>
<dbReference type="Proteomes" id="UP000035642">
    <property type="component" value="Unassembled WGS sequence"/>
</dbReference>
<dbReference type="WBParaSite" id="ACAC_0001254801-mRNA-1">
    <property type="protein sequence ID" value="ACAC_0001254801-mRNA-1"/>
    <property type="gene ID" value="ACAC_0001254801"/>
</dbReference>
<dbReference type="GO" id="GO:0005634">
    <property type="term" value="C:nucleus"/>
    <property type="evidence" value="ECO:0007669"/>
    <property type="project" value="TreeGrafter"/>
</dbReference>
<dbReference type="PANTHER" id="PTHR48103">
    <property type="entry name" value="MIDASIN-RELATED"/>
    <property type="match status" value="1"/>
</dbReference>
<dbReference type="SUPFAM" id="SSF53300">
    <property type="entry name" value="vWA-like"/>
    <property type="match status" value="1"/>
</dbReference>
<keyword evidence="4" id="KW-1185">Reference proteome</keyword>
<dbReference type="PANTHER" id="PTHR48103:SF2">
    <property type="entry name" value="MIDASIN"/>
    <property type="match status" value="1"/>
</dbReference>